<evidence type="ECO:0000313" key="4">
    <source>
        <dbReference type="Proteomes" id="UP001279734"/>
    </source>
</evidence>
<feature type="domain" description="RIN4 pathogenic type III effector avirulence factor Avr cleavage site" evidence="2">
    <location>
        <begin position="137"/>
        <end position="169"/>
    </location>
</feature>
<evidence type="ECO:0000313" key="3">
    <source>
        <dbReference type="EMBL" id="GMH25845.1"/>
    </source>
</evidence>
<proteinExistence type="predicted"/>
<comment type="caution">
    <text evidence="3">The sequence shown here is derived from an EMBL/GenBank/DDBJ whole genome shotgun (WGS) entry which is preliminary data.</text>
</comment>
<feature type="compositionally biased region" description="Polar residues" evidence="1">
    <location>
        <begin position="177"/>
        <end position="187"/>
    </location>
</feature>
<dbReference type="InterPro" id="IPR008700">
    <property type="entry name" value="TypeIII_avirulence_cleave"/>
</dbReference>
<feature type="compositionally biased region" description="Polar residues" evidence="1">
    <location>
        <begin position="91"/>
        <end position="108"/>
    </location>
</feature>
<feature type="region of interest" description="Disordered" evidence="1">
    <location>
        <begin position="31"/>
        <end position="194"/>
    </location>
</feature>
<evidence type="ECO:0000256" key="1">
    <source>
        <dbReference type="SAM" id="MobiDB-lite"/>
    </source>
</evidence>
<dbReference type="GO" id="GO:0005886">
    <property type="term" value="C:plasma membrane"/>
    <property type="evidence" value="ECO:0007669"/>
    <property type="project" value="TreeGrafter"/>
</dbReference>
<organism evidence="3 4">
    <name type="scientific">Nepenthes gracilis</name>
    <name type="common">Slender pitcher plant</name>
    <dbReference type="NCBI Taxonomy" id="150966"/>
    <lineage>
        <taxon>Eukaryota</taxon>
        <taxon>Viridiplantae</taxon>
        <taxon>Streptophyta</taxon>
        <taxon>Embryophyta</taxon>
        <taxon>Tracheophyta</taxon>
        <taxon>Spermatophyta</taxon>
        <taxon>Magnoliopsida</taxon>
        <taxon>eudicotyledons</taxon>
        <taxon>Gunneridae</taxon>
        <taxon>Pentapetalae</taxon>
        <taxon>Caryophyllales</taxon>
        <taxon>Nepenthaceae</taxon>
        <taxon>Nepenthes</taxon>
    </lineage>
</organism>
<reference evidence="3" key="1">
    <citation type="submission" date="2023-05" db="EMBL/GenBank/DDBJ databases">
        <title>Nepenthes gracilis genome sequencing.</title>
        <authorList>
            <person name="Fukushima K."/>
        </authorList>
    </citation>
    <scope>NUCLEOTIDE SEQUENCE</scope>
    <source>
        <strain evidence="3">SING2019-196</strain>
    </source>
</reference>
<evidence type="ECO:0000259" key="2">
    <source>
        <dbReference type="Pfam" id="PF05627"/>
    </source>
</evidence>
<feature type="domain" description="RIN4 pathogenic type III effector avirulence factor Avr cleavage site" evidence="2">
    <location>
        <begin position="3"/>
        <end position="31"/>
    </location>
</feature>
<dbReference type="PANTHER" id="PTHR33159:SF101">
    <property type="entry name" value="OS04G0379600 PROTEIN"/>
    <property type="match status" value="1"/>
</dbReference>
<sequence length="201" mass="21984">MANSKVPKFGAWEEEENVAYTTYFENARKYKNPGQMAHPNDPQRNLDMFPHQNPPTGSPLHVLKAEPKELPTYEQRTARVGGNSRKAASTPPRQNNMSCSSTNEQVQQHPGGRASLAGDHRNPGGATRRRGSDILAGGTGVPKFGGWVDDPEQAEAYTSVFDGLRQQKRGQAIPSDGPSNATPSHQTDNAKKGCCFPWFKP</sequence>
<dbReference type="EMBL" id="BSYO01000030">
    <property type="protein sequence ID" value="GMH25845.1"/>
    <property type="molecule type" value="Genomic_DNA"/>
</dbReference>
<dbReference type="PANTHER" id="PTHR33159">
    <property type="entry name" value="RPM1-INTERACTING PROTEIN 4 (RIN4) FAMILY PROTEIN"/>
    <property type="match status" value="1"/>
</dbReference>
<dbReference type="InterPro" id="IPR040387">
    <property type="entry name" value="RIN4/NOI4"/>
</dbReference>
<gene>
    <name evidence="3" type="ORF">Nepgr_027688</name>
</gene>
<keyword evidence="4" id="KW-1185">Reference proteome</keyword>
<dbReference type="Pfam" id="PF05627">
    <property type="entry name" value="AvrRpt-cleavage"/>
    <property type="match status" value="2"/>
</dbReference>
<dbReference type="Proteomes" id="UP001279734">
    <property type="component" value="Unassembled WGS sequence"/>
</dbReference>
<protein>
    <recommendedName>
        <fullName evidence="2">RIN4 pathogenic type III effector avirulence factor Avr cleavage site domain-containing protein</fullName>
    </recommendedName>
</protein>
<accession>A0AAD3Y372</accession>
<name>A0AAD3Y372_NEPGR</name>
<dbReference type="AlphaFoldDB" id="A0AAD3Y372"/>